<accession>A0ABQ7XH47</accession>
<organism evidence="1 2">
    <name type="scientific">Brassica napus</name>
    <name type="common">Rape</name>
    <dbReference type="NCBI Taxonomy" id="3708"/>
    <lineage>
        <taxon>Eukaryota</taxon>
        <taxon>Viridiplantae</taxon>
        <taxon>Streptophyta</taxon>
        <taxon>Embryophyta</taxon>
        <taxon>Tracheophyta</taxon>
        <taxon>Spermatophyta</taxon>
        <taxon>Magnoliopsida</taxon>
        <taxon>eudicotyledons</taxon>
        <taxon>Gunneridae</taxon>
        <taxon>Pentapetalae</taxon>
        <taxon>rosids</taxon>
        <taxon>malvids</taxon>
        <taxon>Brassicales</taxon>
        <taxon>Brassicaceae</taxon>
        <taxon>Brassiceae</taxon>
        <taxon>Brassica</taxon>
    </lineage>
</organism>
<sequence length="226" mass="25516">MRSTLMSQFPSSTKTIRRLLPIQWPQPHNEEICLAMEEAEFEEKREEKRRESLRRKKLRVIEEGDGDGIEIATPAPAPITSPKINITLSPAKTETHKKNMIQVSNTKKPLFFDVNLAKREIGLVDLVLIPERSLAFICPPKCLFHGLVSLFFVYFTFNCFNLHTTIMMVVTISENLKNTGLTTDKKVLTSTVGMKDEAKGKMIEIVLGKSDKFDSLVPPVTNGKTP</sequence>
<dbReference type="PANTHER" id="PTHR31947">
    <property type="entry name" value="DNA/RNA-BINDING PROTEIN ALBA 3"/>
    <property type="match status" value="1"/>
</dbReference>
<protein>
    <submittedName>
        <fullName evidence="1">Uncharacterized protein</fullName>
    </submittedName>
</protein>
<proteinExistence type="predicted"/>
<evidence type="ECO:0000313" key="2">
    <source>
        <dbReference type="Proteomes" id="UP000824890"/>
    </source>
</evidence>
<name>A0ABQ7XH47_BRANA</name>
<dbReference type="SUPFAM" id="SSF82704">
    <property type="entry name" value="AlbA-like"/>
    <property type="match status" value="1"/>
</dbReference>
<comment type="caution">
    <text evidence="1">The sequence shown here is derived from an EMBL/GenBank/DDBJ whole genome shotgun (WGS) entry which is preliminary data.</text>
</comment>
<reference evidence="1 2" key="1">
    <citation type="submission" date="2021-05" db="EMBL/GenBank/DDBJ databases">
        <title>Genome Assembly of Synthetic Allotetraploid Brassica napus Reveals Homoeologous Exchanges between Subgenomes.</title>
        <authorList>
            <person name="Davis J.T."/>
        </authorList>
    </citation>
    <scope>NUCLEOTIDE SEQUENCE [LARGE SCALE GENOMIC DNA]</scope>
    <source>
        <strain evidence="2">cv. Da-Ae</strain>
        <tissue evidence="1">Seedling</tissue>
    </source>
</reference>
<keyword evidence="2" id="KW-1185">Reference proteome</keyword>
<gene>
    <name evidence="1" type="ORF">HID58_057757</name>
</gene>
<dbReference type="EMBL" id="JAGKQM010000313">
    <property type="protein sequence ID" value="KAH0854714.1"/>
    <property type="molecule type" value="Genomic_DNA"/>
</dbReference>
<dbReference type="InterPro" id="IPR014560">
    <property type="entry name" value="UCP030333_Alba"/>
</dbReference>
<dbReference type="Proteomes" id="UP000824890">
    <property type="component" value="Unassembled WGS sequence"/>
</dbReference>
<evidence type="ECO:0000313" key="1">
    <source>
        <dbReference type="EMBL" id="KAH0854714.1"/>
    </source>
</evidence>
<dbReference type="PANTHER" id="PTHR31947:SF19">
    <property type="entry name" value="ALBA DNA_RNA-BINDING PROTEIN"/>
    <property type="match status" value="1"/>
</dbReference>
<dbReference type="Gene3D" id="3.30.110.20">
    <property type="entry name" value="Alba-like domain"/>
    <property type="match status" value="2"/>
</dbReference>
<dbReference type="InterPro" id="IPR036882">
    <property type="entry name" value="Alba-like_dom_sf"/>
</dbReference>